<evidence type="ECO:0000313" key="3">
    <source>
        <dbReference type="Proteomes" id="UP000481153"/>
    </source>
</evidence>
<comment type="caution">
    <text evidence="2">The sequence shown here is derived from an EMBL/GenBank/DDBJ whole genome shotgun (WGS) entry which is preliminary data.</text>
</comment>
<feature type="region of interest" description="Disordered" evidence="1">
    <location>
        <begin position="355"/>
        <end position="394"/>
    </location>
</feature>
<protein>
    <recommendedName>
        <fullName evidence="4">WW domain-containing protein</fullName>
    </recommendedName>
</protein>
<evidence type="ECO:0000313" key="2">
    <source>
        <dbReference type="EMBL" id="KAF0734659.1"/>
    </source>
</evidence>
<feature type="compositionally biased region" description="Polar residues" evidence="1">
    <location>
        <begin position="318"/>
        <end position="336"/>
    </location>
</feature>
<dbReference type="VEuPathDB" id="FungiDB:AeMF1_010102"/>
<dbReference type="Gene3D" id="2.20.70.10">
    <property type="match status" value="1"/>
</dbReference>
<proteinExistence type="predicted"/>
<evidence type="ECO:0008006" key="4">
    <source>
        <dbReference type="Google" id="ProtNLM"/>
    </source>
</evidence>
<reference evidence="2 3" key="1">
    <citation type="submission" date="2019-07" db="EMBL/GenBank/DDBJ databases">
        <title>Genomics analysis of Aphanomyces spp. identifies a new class of oomycete effector associated with host adaptation.</title>
        <authorList>
            <person name="Gaulin E."/>
        </authorList>
    </citation>
    <scope>NUCLEOTIDE SEQUENCE [LARGE SCALE GENOMIC DNA]</scope>
    <source>
        <strain evidence="2 3">ATCC 201684</strain>
    </source>
</reference>
<dbReference type="AlphaFoldDB" id="A0A6G0X461"/>
<gene>
    <name evidence="2" type="ORF">Ae201684_008730</name>
</gene>
<evidence type="ECO:0000256" key="1">
    <source>
        <dbReference type="SAM" id="MobiDB-lite"/>
    </source>
</evidence>
<sequence length="405" mass="45131">MTGVDLGDDGVLAAVDVLRVGLEIENIGERVPSSKKRLSWRFVFADSEEVHTVTLEHSRVSFKKRVRLDGKRIGASEVYTSGPWSFDFTVETHPFVPFQILIKDLNSLGLLERARANLNPDILYAFYANGKVWESLSDRSLKYENQLGSVRWSSITYCRRVHFTVDVNEHKDVRVSWLFTFGQDGAVHQLMLEDCADGSKILVLDRTSLRHDQPTDDALTLDLIDSSPSKKEAWMAQHLIGEEEHELVVRVLNDRQGEAKYTLHINGCAWEDMAETDYVLQPGFYPVHSKSTGKVYYREDATKQTMWEKPIQPRKASSAATLPPQNSASSISQQGQPVVEDLVKSVDLLDFSNDSFGFGPTTTPPPPTDVAPKNETSTTIASPNPTASATDKPVVQQAAPIDLLA</sequence>
<dbReference type="EMBL" id="VJMJ01000109">
    <property type="protein sequence ID" value="KAF0734659.1"/>
    <property type="molecule type" value="Genomic_DNA"/>
</dbReference>
<feature type="region of interest" description="Disordered" evidence="1">
    <location>
        <begin position="306"/>
        <end position="336"/>
    </location>
</feature>
<organism evidence="2 3">
    <name type="scientific">Aphanomyces euteiches</name>
    <dbReference type="NCBI Taxonomy" id="100861"/>
    <lineage>
        <taxon>Eukaryota</taxon>
        <taxon>Sar</taxon>
        <taxon>Stramenopiles</taxon>
        <taxon>Oomycota</taxon>
        <taxon>Saprolegniomycetes</taxon>
        <taxon>Saprolegniales</taxon>
        <taxon>Verrucalvaceae</taxon>
        <taxon>Aphanomyces</taxon>
    </lineage>
</organism>
<dbReference type="Proteomes" id="UP000481153">
    <property type="component" value="Unassembled WGS sequence"/>
</dbReference>
<name>A0A6G0X461_9STRA</name>
<accession>A0A6G0X461</accession>
<feature type="compositionally biased region" description="Polar residues" evidence="1">
    <location>
        <begin position="374"/>
        <end position="389"/>
    </location>
</feature>
<keyword evidence="3" id="KW-1185">Reference proteome</keyword>